<comment type="caution">
    <text evidence="1">The sequence shown here is derived from an EMBL/GenBank/DDBJ whole genome shotgun (WGS) entry which is preliminary data.</text>
</comment>
<evidence type="ECO:0000313" key="2">
    <source>
        <dbReference type="Proteomes" id="UP001207468"/>
    </source>
</evidence>
<proteinExistence type="predicted"/>
<dbReference type="Proteomes" id="UP001207468">
    <property type="component" value="Unassembled WGS sequence"/>
</dbReference>
<keyword evidence="2" id="KW-1185">Reference proteome</keyword>
<sequence length="289" mass="31764">MSGPKDGNTKGAPDATENEQSPVPGSSNLVSILLPISSCPSSFAPLRPSNTITPLTMPPHRHSSTPRSHAPGPYKASIIVISSDEDEEPAPASKHGQRKPRRSKPEGEALEIVEDIPVELEEPETERLRQRCQELEQELNMSQKHLSTALNEIKANTKQNTLDVSALEDATSCEICTHPMWAPYLLTNCGHTFCQGCLTDWFNTTLGHHRQAAARGPPPYTCPSCRHPARTPPVQNFSLKRIVSLVAESRGESIPWRPLPPAPTQPPRGRGGARRDYHPGPFDGFFSRR</sequence>
<gene>
    <name evidence="1" type="ORF">F5148DRAFT_1182284</name>
</gene>
<dbReference type="EMBL" id="JAGFNK010000049">
    <property type="protein sequence ID" value="KAI9510080.1"/>
    <property type="molecule type" value="Genomic_DNA"/>
</dbReference>
<reference evidence="1" key="1">
    <citation type="submission" date="2021-03" db="EMBL/GenBank/DDBJ databases">
        <title>Evolutionary priming and transition to the ectomycorrhizal habit in an iconic lineage of mushroom-forming fungi: is preadaptation a requirement?</title>
        <authorList>
            <consortium name="DOE Joint Genome Institute"/>
            <person name="Looney B.P."/>
            <person name="Miyauchi S."/>
            <person name="Morin E."/>
            <person name="Drula E."/>
            <person name="Courty P.E."/>
            <person name="Chicoki N."/>
            <person name="Fauchery L."/>
            <person name="Kohler A."/>
            <person name="Kuo A."/>
            <person name="LaButti K."/>
            <person name="Pangilinan J."/>
            <person name="Lipzen A."/>
            <person name="Riley R."/>
            <person name="Andreopoulos W."/>
            <person name="He G."/>
            <person name="Johnson J."/>
            <person name="Barry K.W."/>
            <person name="Grigoriev I.V."/>
            <person name="Nagy L."/>
            <person name="Hibbett D."/>
            <person name="Henrissat B."/>
            <person name="Matheny P.B."/>
            <person name="Labbe J."/>
            <person name="Martin A.F."/>
        </authorList>
    </citation>
    <scope>NUCLEOTIDE SEQUENCE</scope>
    <source>
        <strain evidence="1">BPL698</strain>
    </source>
</reference>
<name>A0ACC0UEC2_9AGAM</name>
<protein>
    <submittedName>
        <fullName evidence="1">Uncharacterized protein</fullName>
    </submittedName>
</protein>
<accession>A0ACC0UEC2</accession>
<evidence type="ECO:0000313" key="1">
    <source>
        <dbReference type="EMBL" id="KAI9510080.1"/>
    </source>
</evidence>
<organism evidence="1 2">
    <name type="scientific">Russula earlei</name>
    <dbReference type="NCBI Taxonomy" id="71964"/>
    <lineage>
        <taxon>Eukaryota</taxon>
        <taxon>Fungi</taxon>
        <taxon>Dikarya</taxon>
        <taxon>Basidiomycota</taxon>
        <taxon>Agaricomycotina</taxon>
        <taxon>Agaricomycetes</taxon>
        <taxon>Russulales</taxon>
        <taxon>Russulaceae</taxon>
        <taxon>Russula</taxon>
    </lineage>
</organism>